<dbReference type="InterPro" id="IPR027417">
    <property type="entry name" value="P-loop_NTPase"/>
</dbReference>
<dbReference type="CDD" id="cd18809">
    <property type="entry name" value="SF1_C_RecD"/>
    <property type="match status" value="1"/>
</dbReference>
<dbReference type="AlphaFoldDB" id="A0A061AA65"/>
<dbReference type="PATRIC" id="fig|35623.3.peg.206"/>
<keyword evidence="2" id="KW-0347">Helicase</keyword>
<dbReference type="Gene3D" id="3.40.50.300">
    <property type="entry name" value="P-loop containing nucleotide triphosphate hydrolases"/>
    <property type="match status" value="2"/>
</dbReference>
<dbReference type="GO" id="GO:0043139">
    <property type="term" value="F:5'-3' DNA helicase activity"/>
    <property type="evidence" value="ECO:0007669"/>
    <property type="project" value="TreeGrafter"/>
</dbReference>
<dbReference type="InterPro" id="IPR050534">
    <property type="entry name" value="Coronavir_polyprotein_1ab"/>
</dbReference>
<keyword evidence="2" id="KW-0547">Nucleotide-binding</keyword>
<evidence type="ECO:0000259" key="1">
    <source>
        <dbReference type="Pfam" id="PF13538"/>
    </source>
</evidence>
<dbReference type="Pfam" id="PF13604">
    <property type="entry name" value="AAA_30"/>
    <property type="match status" value="1"/>
</dbReference>
<dbReference type="Pfam" id="PF13538">
    <property type="entry name" value="UvrD_C_2"/>
    <property type="match status" value="1"/>
</dbReference>
<dbReference type="PANTHER" id="PTHR43788">
    <property type="entry name" value="DNA2/NAM7 HELICASE FAMILY MEMBER"/>
    <property type="match status" value="1"/>
</dbReference>
<keyword evidence="2" id="KW-0378">Hydrolase</keyword>
<feature type="domain" description="UvrD-like helicase C-terminal" evidence="1">
    <location>
        <begin position="819"/>
        <end position="866"/>
    </location>
</feature>
<evidence type="ECO:0000313" key="2">
    <source>
        <dbReference type="EMBL" id="CDR30279.1"/>
    </source>
</evidence>
<dbReference type="SUPFAM" id="SSF52540">
    <property type="entry name" value="P-loop containing nucleoside triphosphate hydrolases"/>
    <property type="match status" value="2"/>
</dbReference>
<dbReference type="KEGG" id="aoc:Aocu_02060"/>
<evidence type="ECO:0000313" key="3">
    <source>
        <dbReference type="Proteomes" id="UP000032434"/>
    </source>
</evidence>
<keyword evidence="3" id="KW-1185">Reference proteome</keyword>
<accession>A0A061AA65</accession>
<organism evidence="2 3">
    <name type="scientific">Acholeplasma oculi</name>
    <dbReference type="NCBI Taxonomy" id="35623"/>
    <lineage>
        <taxon>Bacteria</taxon>
        <taxon>Bacillati</taxon>
        <taxon>Mycoplasmatota</taxon>
        <taxon>Mollicutes</taxon>
        <taxon>Acholeplasmatales</taxon>
        <taxon>Acholeplasmataceae</taxon>
        <taxon>Acholeplasma</taxon>
    </lineage>
</organism>
<dbReference type="EMBL" id="LK028559">
    <property type="protein sequence ID" value="CDR30279.1"/>
    <property type="molecule type" value="Genomic_DNA"/>
</dbReference>
<keyword evidence="2" id="KW-0067">ATP-binding</keyword>
<dbReference type="PANTHER" id="PTHR43788:SF8">
    <property type="entry name" value="DNA-BINDING PROTEIN SMUBP-2"/>
    <property type="match status" value="1"/>
</dbReference>
<dbReference type="HOGENOM" id="CLU_015011_0_0_14"/>
<dbReference type="STRING" id="35623.Aocu_02060"/>
<protein>
    <submittedName>
        <fullName evidence="2">DNA helicase</fullName>
    </submittedName>
</protein>
<dbReference type="InterPro" id="IPR027785">
    <property type="entry name" value="UvrD-like_helicase_C"/>
</dbReference>
<dbReference type="InParanoid" id="A0A061AA65"/>
<proteinExistence type="predicted"/>
<dbReference type="OrthoDB" id="407989at2"/>
<sequence>MRCKLKSYQALINVSNAIDENLSSGLERDKLSTNILAQLRNLIDALFFMLYEKEQNVSLEYNWSNIPKTRDYCYSKSKYKLLYKFYDMLQVSTSHYTLDNNNSERVMLKYFEYLVEIKNFTNTNLNVEILKNIQLFPINQDKTFDEYYLNISSKILSLTKSNYFTDFKDRFYVEKIKPFYVDGKIFYEITLSPCNDKRSKFDRMIVFSKFKIVDNYAVKIGLIDTDVSILGLNIPIKIISNWMISIRPCEVNNLAKIFKMDTAFKSETKEFYETMKYLTMNNLNLFDIVTFSDIEYKRIFDELHENKRVSETFFSLLNECRKIVKKNKPGSNIIRYFLYSLKNKVIKTQYQRNDNTYLSNLKLEYGCIPFDKMPYCTSLINHNPRLFDLFECIPIQGREHELMARKIKNNTEHDAMLYTPIADLVDFEDLNTLIDKYNKSLYYKHLGRRLEIDKKQIYISEYEKNTMIILDLIFNLTKKGIDQYKNTVDFWLNEYNEIDDKNKIDIIRKMFSTSEVAAIYGSAGTGKTTLLNHVANFFKDNKKLFLANTNTAVDNLRKKVNALNCSFSTIAKHIYKPLNTDILIIDESSTVSNSDMVNILKNTKYKLLIVVGDVYQIESISFGNWFGLLRKFIKNSSYELNHPYRTEDKNLRILWDLVRKNEYNIVEHLSKNQYCKDLDTSIFDYDSNDEIILCLNYDGLYGVNNINRLLQLKNPNSAYQWGIWTYKVNDPVIFNESERFPNVIYNNLKGIIRKIILNKDNIDFEVEIDRPLNSFNLDEGLELISSKDGKSVIKFNVTKDTDSDNDDSLLESIIPFQISYAVSIHKAQGLDYDSVKLIITSEIEENITHNIFYTAITRARKKLTIYWSPETQNNIINSFKLKNIDKEYGIISEKMNLKDGII</sequence>
<reference evidence="3" key="1">
    <citation type="submission" date="2014-05" db="EMBL/GenBank/DDBJ databases">
        <authorList>
            <person name="Kube M."/>
        </authorList>
    </citation>
    <scope>NUCLEOTIDE SEQUENCE [LARGE SCALE GENOMIC DNA]</scope>
</reference>
<name>A0A061AA65_9MOLU</name>
<dbReference type="Proteomes" id="UP000032434">
    <property type="component" value="Chromosome 1"/>
</dbReference>
<gene>
    <name evidence="2" type="ORF">Aocu_02060</name>
</gene>